<keyword evidence="2" id="KW-0645">Protease</keyword>
<keyword evidence="6" id="KW-1185">Reference proteome</keyword>
<feature type="region of interest" description="Disordered" evidence="3">
    <location>
        <begin position="173"/>
        <end position="192"/>
    </location>
</feature>
<dbReference type="SUPFAM" id="SSF53474">
    <property type="entry name" value="alpha/beta-Hydrolases"/>
    <property type="match status" value="1"/>
</dbReference>
<dbReference type="Gene3D" id="3.40.50.1820">
    <property type="entry name" value="alpha/beta hydrolase"/>
    <property type="match status" value="1"/>
</dbReference>
<keyword evidence="2" id="KW-0720">Serine protease</keyword>
<dbReference type="EC" id="3.4.-.-" evidence="5"/>
<evidence type="ECO:0000256" key="3">
    <source>
        <dbReference type="SAM" id="MobiDB-lite"/>
    </source>
</evidence>
<evidence type="ECO:0000256" key="2">
    <source>
        <dbReference type="ARBA" id="ARBA00022825"/>
    </source>
</evidence>
<comment type="caution">
    <text evidence="5">The sequence shown here is derived from an EMBL/GenBank/DDBJ whole genome shotgun (WGS) entry which is preliminary data.</text>
</comment>
<dbReference type="Pfam" id="PF00326">
    <property type="entry name" value="Peptidase_S9"/>
    <property type="match status" value="1"/>
</dbReference>
<evidence type="ECO:0000259" key="4">
    <source>
        <dbReference type="Pfam" id="PF00326"/>
    </source>
</evidence>
<reference evidence="6" key="1">
    <citation type="submission" date="2023-07" db="EMBL/GenBank/DDBJ databases">
        <title>30 novel species of actinomycetes from the DSMZ collection.</title>
        <authorList>
            <person name="Nouioui I."/>
        </authorList>
    </citation>
    <scope>NUCLEOTIDE SEQUENCE [LARGE SCALE GENOMIC DNA]</scope>
    <source>
        <strain evidence="6">DSM 44399</strain>
    </source>
</reference>
<dbReference type="EMBL" id="JAVREH010000009">
    <property type="protein sequence ID" value="MDT0261623.1"/>
    <property type="molecule type" value="Genomic_DNA"/>
</dbReference>
<dbReference type="GO" id="GO:0016787">
    <property type="term" value="F:hydrolase activity"/>
    <property type="evidence" value="ECO:0007669"/>
    <property type="project" value="UniProtKB-KW"/>
</dbReference>
<organism evidence="5 6">
    <name type="scientific">Jatrophihabitans lederbergiae</name>
    <dbReference type="NCBI Taxonomy" id="3075547"/>
    <lineage>
        <taxon>Bacteria</taxon>
        <taxon>Bacillati</taxon>
        <taxon>Actinomycetota</taxon>
        <taxon>Actinomycetes</taxon>
        <taxon>Jatrophihabitantales</taxon>
        <taxon>Jatrophihabitantaceae</taxon>
        <taxon>Jatrophihabitans</taxon>
    </lineage>
</organism>
<dbReference type="SUPFAM" id="SSF82171">
    <property type="entry name" value="DPP6 N-terminal domain-like"/>
    <property type="match status" value="1"/>
</dbReference>
<dbReference type="PANTHER" id="PTHR42776:SF27">
    <property type="entry name" value="DIPEPTIDYL PEPTIDASE FAMILY MEMBER 6"/>
    <property type="match status" value="1"/>
</dbReference>
<accession>A0ABU2JBI9</accession>
<evidence type="ECO:0000313" key="5">
    <source>
        <dbReference type="EMBL" id="MDT0261623.1"/>
    </source>
</evidence>
<gene>
    <name evidence="5" type="ORF">RM423_09480</name>
</gene>
<dbReference type="InterPro" id="IPR029058">
    <property type="entry name" value="AB_hydrolase_fold"/>
</dbReference>
<feature type="domain" description="Peptidase S9 prolyl oligopeptidase catalytic" evidence="4">
    <location>
        <begin position="443"/>
        <end position="654"/>
    </location>
</feature>
<protein>
    <submittedName>
        <fullName evidence="5">S9 family peptidase</fullName>
        <ecNumber evidence="5">3.4.-.-</ecNumber>
    </submittedName>
</protein>
<proteinExistence type="predicted"/>
<keyword evidence="1 5" id="KW-0378">Hydrolase</keyword>
<dbReference type="InterPro" id="IPR011659">
    <property type="entry name" value="WD40"/>
</dbReference>
<evidence type="ECO:0000256" key="1">
    <source>
        <dbReference type="ARBA" id="ARBA00022801"/>
    </source>
</evidence>
<dbReference type="Gene3D" id="2.120.10.30">
    <property type="entry name" value="TolB, C-terminal domain"/>
    <property type="match status" value="2"/>
</dbReference>
<dbReference type="Proteomes" id="UP001183176">
    <property type="component" value="Unassembled WGS sequence"/>
</dbReference>
<dbReference type="InterPro" id="IPR001375">
    <property type="entry name" value="Peptidase_S9_cat"/>
</dbReference>
<dbReference type="RefSeq" id="WP_311422778.1">
    <property type="nucleotide sequence ID" value="NZ_JAVREH010000009.1"/>
</dbReference>
<dbReference type="PANTHER" id="PTHR42776">
    <property type="entry name" value="SERINE PEPTIDASE S9 FAMILY MEMBER"/>
    <property type="match status" value="1"/>
</dbReference>
<sequence length="665" mass="71349">MRPEQIDLLPTLSAPSLHPDGDRAVVSVVRPDVATNSYIGQLWIVPLAGGAPTRLTRGYRDTSPRYSPDGRLLTFLRADTKDAKAQLYVVAADGGEPVRLTDAPLGVAASVWSPDSRQLAYTARCPEPGRYGTDDEVSADAEPPRLITDLRYLEDGVGYVADRRNQLFVVEVPDPRDEPSDEPAARPWQVTDGPYESTGVAWSPDGSQLAFVSARHSDRERDLRSDVWTCAPDGSDLVRVTPTSLAAEQVAWSPDGATLWFLASDPGPSGVEFIARHTGLFSVPADGSTAPVRHTPAETVDLGEVGSQLTVTGDGVLVHNRTRGAVELLRIRPDAEPAVLLSGERWVTGHDALGSGADAVVIATVTAPDSPGELVLIAPGPERRLTDFAAAVRSGPGLRPPREVTVAADDGYPVHGWVVLPDGPGPHPVLLDIHGGPFTQYGWHIYDEAQVLAEAGYAVVLANPRGSAGYGQRHGSCVAGALGQRDAADLLDYLDGVLADPALELDPTQLGVMGGSYGGYMTAWLIAHPRSADRFAAAIVERGFLDPASFAGTSDIGWFFGDALVGTDAEQVRSQSPMAVIDQVRTPTLVIHSEQDYRCPLEQSQRYFAGLQRRGVPSQFLVFPGESHGLTRTGQPRHRRQRFDHVLGWWAEHLPTKANPARPVA</sequence>
<evidence type="ECO:0000313" key="6">
    <source>
        <dbReference type="Proteomes" id="UP001183176"/>
    </source>
</evidence>
<dbReference type="InterPro" id="IPR011042">
    <property type="entry name" value="6-blade_b-propeller_TolB-like"/>
</dbReference>
<dbReference type="Pfam" id="PF07676">
    <property type="entry name" value="PD40"/>
    <property type="match status" value="2"/>
</dbReference>
<name>A0ABU2JBI9_9ACTN</name>